<comment type="caution">
    <text evidence="3">The sequence shown here is derived from an EMBL/GenBank/DDBJ whole genome shotgun (WGS) entry which is preliminary data.</text>
</comment>
<dbReference type="InterPro" id="IPR002933">
    <property type="entry name" value="Peptidase_M20"/>
</dbReference>
<dbReference type="InterPro" id="IPR017439">
    <property type="entry name" value="Amidohydrolase"/>
</dbReference>
<dbReference type="Pfam" id="PF01546">
    <property type="entry name" value="Peptidase_M20"/>
    <property type="match status" value="1"/>
</dbReference>
<keyword evidence="1" id="KW-0479">Metal-binding</keyword>
<evidence type="ECO:0000313" key="3">
    <source>
        <dbReference type="EMBL" id="TQR13241.1"/>
    </source>
</evidence>
<sequence length="436" mass="46774">MSIFTINSSLPEQMMEWRRDFHQYPEIGWTEFRTASIIAHELSQLGFQVEVGKEVVSEDRMGVPVHDQLLACYERAVSNGGYMEYMEKMVGGYTGLVGTIKGKKPGPTIAFRFDMDALEIEESKEASHIPQQYGFRSRYEGNMHACGHDAHCAIGLGLATVLANNTDQIEGTIKIIFQPAEEGVRGAKSMVEAGVVDGVDYFLGMHVGAGSPLGTVIAGTNGFLATTKINAKFVGKAAHAGAEPEKGRNALLAAASAILGIHAIPNHSGGASRINVGTCIAGDGRNIVPAHASLQLETRGENSEVHTYVHEQAIAVLEGAAKMYGTELSYEVVGAAKTCSSSEQLIELVAKAARSIQGLEKIIPSSKFAAGSEDATYMMDQVQKQGGLATYAVFGTTLAAGHHHEKFDIDEKVLSITLNTWLEAIEQIYLKEGGQL</sequence>
<dbReference type="GO" id="GO:0016805">
    <property type="term" value="F:dipeptidase activity"/>
    <property type="evidence" value="ECO:0007669"/>
    <property type="project" value="TreeGrafter"/>
</dbReference>
<feature type="binding site" evidence="1">
    <location>
        <position position="146"/>
    </location>
    <ligand>
        <name>Mn(2+)</name>
        <dbReference type="ChEBI" id="CHEBI:29035"/>
        <label>2</label>
    </ligand>
</feature>
<name>A0A544T716_9BACI</name>
<dbReference type="InterPro" id="IPR052030">
    <property type="entry name" value="Peptidase_M20/M20A_hydrolases"/>
</dbReference>
<dbReference type="GO" id="GO:0046657">
    <property type="term" value="P:folic acid catabolic process"/>
    <property type="evidence" value="ECO:0007669"/>
    <property type="project" value="TreeGrafter"/>
</dbReference>
<dbReference type="NCBIfam" id="TIGR01891">
    <property type="entry name" value="amidohydrolases"/>
    <property type="match status" value="1"/>
</dbReference>
<evidence type="ECO:0000259" key="2">
    <source>
        <dbReference type="Pfam" id="PF07687"/>
    </source>
</evidence>
<dbReference type="GO" id="GO:0071713">
    <property type="term" value="F:para-aminobenzoyl-glutamate hydrolase activity"/>
    <property type="evidence" value="ECO:0007669"/>
    <property type="project" value="TreeGrafter"/>
</dbReference>
<proteinExistence type="predicted"/>
<accession>A0A544T716</accession>
<dbReference type="AlphaFoldDB" id="A0A544T716"/>
<dbReference type="OrthoDB" id="9776731at2"/>
<comment type="cofactor">
    <cofactor evidence="1">
        <name>Mn(2+)</name>
        <dbReference type="ChEBI" id="CHEBI:29035"/>
    </cofactor>
    <text evidence="1">The Mn(2+) ion enhances activity.</text>
</comment>
<dbReference type="Gene3D" id="3.40.630.10">
    <property type="entry name" value="Zn peptidases"/>
    <property type="match status" value="2"/>
</dbReference>
<evidence type="ECO:0000313" key="4">
    <source>
        <dbReference type="Proteomes" id="UP000317316"/>
    </source>
</evidence>
<dbReference type="SUPFAM" id="SSF55031">
    <property type="entry name" value="Bacterial exopeptidase dimerisation domain"/>
    <property type="match status" value="1"/>
</dbReference>
<dbReference type="InterPro" id="IPR036264">
    <property type="entry name" value="Bact_exopeptidase_dim_dom"/>
</dbReference>
<dbReference type="PANTHER" id="PTHR30575:SF3">
    <property type="entry name" value="PEPTIDASE M20 DIMERISATION DOMAIN-CONTAINING PROTEIN"/>
    <property type="match status" value="1"/>
</dbReference>
<feature type="binding site" evidence="1">
    <location>
        <position position="182"/>
    </location>
    <ligand>
        <name>Mn(2+)</name>
        <dbReference type="ChEBI" id="CHEBI:29035"/>
        <label>2</label>
    </ligand>
</feature>
<keyword evidence="4" id="KW-1185">Reference proteome</keyword>
<keyword evidence="1" id="KW-0464">Manganese</keyword>
<dbReference type="GO" id="GO:0005737">
    <property type="term" value="C:cytoplasm"/>
    <property type="evidence" value="ECO:0007669"/>
    <property type="project" value="TreeGrafter"/>
</dbReference>
<gene>
    <name evidence="3" type="ORF">FG382_12060</name>
</gene>
<protein>
    <submittedName>
        <fullName evidence="3">Amidohydrolase</fullName>
    </submittedName>
</protein>
<dbReference type="EMBL" id="VDGH01000006">
    <property type="protein sequence ID" value="TQR13241.1"/>
    <property type="molecule type" value="Genomic_DNA"/>
</dbReference>
<dbReference type="PANTHER" id="PTHR30575">
    <property type="entry name" value="PEPTIDASE M20"/>
    <property type="match status" value="1"/>
</dbReference>
<dbReference type="PIRSF" id="PIRSF005962">
    <property type="entry name" value="Pept_M20D_amidohydro"/>
    <property type="match status" value="1"/>
</dbReference>
<dbReference type="InterPro" id="IPR011650">
    <property type="entry name" value="Peptidase_M20_dimer"/>
</dbReference>
<dbReference type="Pfam" id="PF07687">
    <property type="entry name" value="M20_dimer"/>
    <property type="match status" value="1"/>
</dbReference>
<organism evidence="3 4">
    <name type="scientific">Psychrobacillus lasiicapitis</name>
    <dbReference type="NCBI Taxonomy" id="1636719"/>
    <lineage>
        <taxon>Bacteria</taxon>
        <taxon>Bacillati</taxon>
        <taxon>Bacillota</taxon>
        <taxon>Bacilli</taxon>
        <taxon>Bacillales</taxon>
        <taxon>Bacillaceae</taxon>
        <taxon>Psychrobacillus</taxon>
    </lineage>
</organism>
<dbReference type="Proteomes" id="UP000317316">
    <property type="component" value="Unassembled WGS sequence"/>
</dbReference>
<dbReference type="SUPFAM" id="SSF53187">
    <property type="entry name" value="Zn-dependent exopeptidases"/>
    <property type="match status" value="1"/>
</dbReference>
<reference evidence="3 4" key="1">
    <citation type="submission" date="2019-05" db="EMBL/GenBank/DDBJ databases">
        <title>Psychrobacillus vulpis sp. nov., a new species isolated from feces of a red fox that inhabits in The Tablas de Daimiel Natural Park, Albacete, Spain.</title>
        <authorList>
            <person name="Rodriguez M."/>
            <person name="Reina J.C."/>
            <person name="Bejar V."/>
            <person name="Llamas I."/>
        </authorList>
    </citation>
    <scope>NUCLEOTIDE SEQUENCE [LARGE SCALE GENOMIC DNA]</scope>
    <source>
        <strain evidence="3 4">NEAU-3TGS17</strain>
    </source>
</reference>
<feature type="binding site" evidence="1">
    <location>
        <position position="206"/>
    </location>
    <ligand>
        <name>Mn(2+)</name>
        <dbReference type="ChEBI" id="CHEBI:29035"/>
        <label>2</label>
    </ligand>
</feature>
<feature type="binding site" evidence="1">
    <location>
        <position position="148"/>
    </location>
    <ligand>
        <name>Mn(2+)</name>
        <dbReference type="ChEBI" id="CHEBI:29035"/>
        <label>2</label>
    </ligand>
</feature>
<evidence type="ECO:0000256" key="1">
    <source>
        <dbReference type="PIRSR" id="PIRSR005962-1"/>
    </source>
</evidence>
<feature type="domain" description="Peptidase M20 dimerisation" evidence="2">
    <location>
        <begin position="231"/>
        <end position="320"/>
    </location>
</feature>
<feature type="binding site" evidence="1">
    <location>
        <position position="403"/>
    </location>
    <ligand>
        <name>Mn(2+)</name>
        <dbReference type="ChEBI" id="CHEBI:29035"/>
        <label>2</label>
    </ligand>
</feature>
<keyword evidence="3" id="KW-0378">Hydrolase</keyword>
<dbReference type="GO" id="GO:0046872">
    <property type="term" value="F:metal ion binding"/>
    <property type="evidence" value="ECO:0007669"/>
    <property type="project" value="UniProtKB-KW"/>
</dbReference>
<dbReference type="RefSeq" id="WP_142539122.1">
    <property type="nucleotide sequence ID" value="NZ_BMIE01000004.1"/>
</dbReference>